<dbReference type="EMBL" id="CP001398">
    <property type="protein sequence ID" value="ACS34586.1"/>
    <property type="molecule type" value="Genomic_DNA"/>
</dbReference>
<dbReference type="InterPro" id="IPR021799">
    <property type="entry name" value="PIN-like_prokaryotic"/>
</dbReference>
<evidence type="ECO:0008006" key="3">
    <source>
        <dbReference type="Google" id="ProtNLM"/>
    </source>
</evidence>
<dbReference type="AlphaFoldDB" id="C5A2G7"/>
<dbReference type="Pfam" id="PF11848">
    <property type="entry name" value="DUF3368"/>
    <property type="match status" value="1"/>
</dbReference>
<organism evidence="1 2">
    <name type="scientific">Thermococcus gammatolerans (strain DSM 15229 / JCM 11827 / EJ3)</name>
    <dbReference type="NCBI Taxonomy" id="593117"/>
    <lineage>
        <taxon>Archaea</taxon>
        <taxon>Methanobacteriati</taxon>
        <taxon>Methanobacteriota</taxon>
        <taxon>Thermococci</taxon>
        <taxon>Thermococcales</taxon>
        <taxon>Thermococcaceae</taxon>
        <taxon>Thermococcus</taxon>
    </lineage>
</organism>
<dbReference type="Proteomes" id="UP000001488">
    <property type="component" value="Chromosome"/>
</dbReference>
<evidence type="ECO:0000313" key="1">
    <source>
        <dbReference type="EMBL" id="ACS34586.1"/>
    </source>
</evidence>
<dbReference type="STRING" id="593117.TGAM_2084"/>
<sequence>MEGVAHEEAVDIAKANFLKKVSPTNQRLVRFLLELVDYGEAETISFAIEKDVDLVVLDDKEPRKVARSFELRVTGTLGILLFAKRKGLISEIGPYVEELRKHGFRISDEIVRKILKSAGELKS</sequence>
<dbReference type="PaxDb" id="593117-TGAM_2084"/>
<dbReference type="eggNOG" id="arCOG00717">
    <property type="taxonomic scope" value="Archaea"/>
</dbReference>
<dbReference type="KEGG" id="tga:TGAM_2084"/>
<proteinExistence type="predicted"/>
<dbReference type="PATRIC" id="fig|593117.10.peg.2092"/>
<accession>C5A2G7</accession>
<name>C5A2G7_THEGJ</name>
<evidence type="ECO:0000313" key="2">
    <source>
        <dbReference type="Proteomes" id="UP000001488"/>
    </source>
</evidence>
<dbReference type="PANTHER" id="PTHR39550">
    <property type="entry name" value="SLL0658 PROTEIN"/>
    <property type="match status" value="1"/>
</dbReference>
<dbReference type="PANTHER" id="PTHR39550:SF1">
    <property type="entry name" value="SLL0658 PROTEIN"/>
    <property type="match status" value="1"/>
</dbReference>
<reference evidence="1 2" key="1">
    <citation type="journal article" date="2007" name="Genome Biol.">
        <title>Genome analysis and genome-wide proteomics of Thermococcus gammatolerans, the most radioresistant organism known amongst the Archaea.</title>
        <authorList>
            <person name="Zivanovic Y."/>
            <person name="Armengaud J."/>
            <person name="Lagorce A."/>
            <person name="Leplat C."/>
            <person name="Guerin P."/>
            <person name="Dutertre M."/>
            <person name="Anthouard V."/>
            <person name="Forterre P."/>
            <person name="Wincker P."/>
            <person name="Confalonieri F."/>
        </authorList>
    </citation>
    <scope>NUCLEOTIDE SEQUENCE [LARGE SCALE GENOMIC DNA]</scope>
    <source>
        <strain evidence="2">DSM 15229 / JCM 11827 / EJ3</strain>
    </source>
</reference>
<keyword evidence="2" id="KW-1185">Reference proteome</keyword>
<dbReference type="HOGENOM" id="CLU_115769_3_0_2"/>
<protein>
    <recommendedName>
        <fullName evidence="3">DUF3368 domain-containing protein</fullName>
    </recommendedName>
</protein>
<gene>
    <name evidence="1" type="ordered locus">TGAM_2084</name>
</gene>